<keyword evidence="3" id="KW-1185">Reference proteome</keyword>
<feature type="region of interest" description="Disordered" evidence="1">
    <location>
        <begin position="77"/>
        <end position="103"/>
    </location>
</feature>
<reference evidence="2" key="1">
    <citation type="submission" date="2023-04" db="EMBL/GenBank/DDBJ databases">
        <authorList>
            <consortium name="ELIXIR-Norway"/>
        </authorList>
    </citation>
    <scope>NUCLEOTIDE SEQUENCE [LARGE SCALE GENOMIC DNA]</scope>
</reference>
<protein>
    <submittedName>
        <fullName evidence="2">Uncharacterized protein</fullName>
    </submittedName>
</protein>
<proteinExistence type="predicted"/>
<evidence type="ECO:0000256" key="1">
    <source>
        <dbReference type="SAM" id="MobiDB-lite"/>
    </source>
</evidence>
<organism evidence="2 3">
    <name type="scientific">Rangifer tarandus platyrhynchus</name>
    <name type="common">Svalbard reindeer</name>
    <dbReference type="NCBI Taxonomy" id="3082113"/>
    <lineage>
        <taxon>Eukaryota</taxon>
        <taxon>Metazoa</taxon>
        <taxon>Chordata</taxon>
        <taxon>Craniata</taxon>
        <taxon>Vertebrata</taxon>
        <taxon>Euteleostomi</taxon>
        <taxon>Mammalia</taxon>
        <taxon>Eutheria</taxon>
        <taxon>Laurasiatheria</taxon>
        <taxon>Artiodactyla</taxon>
        <taxon>Ruminantia</taxon>
        <taxon>Pecora</taxon>
        <taxon>Cervidae</taxon>
        <taxon>Odocoileinae</taxon>
        <taxon>Rangifer</taxon>
    </lineage>
</organism>
<feature type="region of interest" description="Disordered" evidence="1">
    <location>
        <begin position="18"/>
        <end position="52"/>
    </location>
</feature>
<evidence type="ECO:0000313" key="3">
    <source>
        <dbReference type="Proteomes" id="UP001176941"/>
    </source>
</evidence>
<sequence>MGGVRAAEVRASARVRERLGSGAARAVAREGPLRSGAHGSDTRARPGHLSRRLARLGPAASLSHTWCAGSLRGKTALLPHADPRRPGRGTSSGARAGHTAVASHWGRAACPSRDLILRTISLFSNE</sequence>
<accession>A0ABN8Z7W2</accession>
<gene>
    <name evidence="2" type="ORF">MRATA1EN1_LOCUS18033</name>
</gene>
<name>A0ABN8Z7W2_RANTA</name>
<evidence type="ECO:0000313" key="2">
    <source>
        <dbReference type="EMBL" id="CAI9169071.1"/>
    </source>
</evidence>
<dbReference type="EMBL" id="OX459964">
    <property type="protein sequence ID" value="CAI9169071.1"/>
    <property type="molecule type" value="Genomic_DNA"/>
</dbReference>
<dbReference type="Proteomes" id="UP001176941">
    <property type="component" value="Chromosome 28"/>
</dbReference>